<reference evidence="1 3" key="2">
    <citation type="journal article" date="2018" name="Plant J.">
        <title>The Physcomitrella patens chromosome-scale assembly reveals moss genome structure and evolution.</title>
        <authorList>
            <person name="Lang D."/>
            <person name="Ullrich K.K."/>
            <person name="Murat F."/>
            <person name="Fuchs J."/>
            <person name="Jenkins J."/>
            <person name="Haas F.B."/>
            <person name="Piednoel M."/>
            <person name="Gundlach H."/>
            <person name="Van Bel M."/>
            <person name="Meyberg R."/>
            <person name="Vives C."/>
            <person name="Morata J."/>
            <person name="Symeonidi A."/>
            <person name="Hiss M."/>
            <person name="Muchero W."/>
            <person name="Kamisugi Y."/>
            <person name="Saleh O."/>
            <person name="Blanc G."/>
            <person name="Decker E.L."/>
            <person name="van Gessel N."/>
            <person name="Grimwood J."/>
            <person name="Hayes R.D."/>
            <person name="Graham S.W."/>
            <person name="Gunter L.E."/>
            <person name="McDaniel S.F."/>
            <person name="Hoernstein S.N.W."/>
            <person name="Larsson A."/>
            <person name="Li F.W."/>
            <person name="Perroud P.F."/>
            <person name="Phillips J."/>
            <person name="Ranjan P."/>
            <person name="Rokshar D.S."/>
            <person name="Rothfels C.J."/>
            <person name="Schneider L."/>
            <person name="Shu S."/>
            <person name="Stevenson D.W."/>
            <person name="Thummler F."/>
            <person name="Tillich M."/>
            <person name="Villarreal Aguilar J.C."/>
            <person name="Widiez T."/>
            <person name="Wong G.K."/>
            <person name="Wymore A."/>
            <person name="Zhang Y."/>
            <person name="Zimmer A.D."/>
            <person name="Quatrano R.S."/>
            <person name="Mayer K.F.X."/>
            <person name="Goodstein D."/>
            <person name="Casacuberta J.M."/>
            <person name="Vandepoele K."/>
            <person name="Reski R."/>
            <person name="Cuming A.C."/>
            <person name="Tuskan G.A."/>
            <person name="Maumus F."/>
            <person name="Salse J."/>
            <person name="Schmutz J."/>
            <person name="Rensing S.A."/>
        </authorList>
    </citation>
    <scope>NUCLEOTIDE SEQUENCE [LARGE SCALE GENOMIC DNA]</scope>
    <source>
        <strain evidence="2 3">cv. Gransden 2004</strain>
    </source>
</reference>
<evidence type="ECO:0000313" key="3">
    <source>
        <dbReference type="Proteomes" id="UP000006727"/>
    </source>
</evidence>
<evidence type="ECO:0000313" key="1">
    <source>
        <dbReference type="EMBL" id="PNR27465.1"/>
    </source>
</evidence>
<dbReference type="Gramene" id="Pp3c25_5360V3.1">
    <property type="protein sequence ID" value="PAC:32980488.CDS.1"/>
    <property type="gene ID" value="Pp3c25_5360"/>
</dbReference>
<proteinExistence type="predicted"/>
<reference evidence="2" key="3">
    <citation type="submission" date="2020-12" db="UniProtKB">
        <authorList>
            <consortium name="EnsemblPlants"/>
        </authorList>
    </citation>
    <scope>IDENTIFICATION</scope>
</reference>
<protein>
    <submittedName>
        <fullName evidence="1 2">Uncharacterized protein</fullName>
    </submittedName>
</protein>
<evidence type="ECO:0000313" key="2">
    <source>
        <dbReference type="EnsemblPlants" id="PAC:32980488.CDS.1"/>
    </source>
</evidence>
<name>A0A2K1IDV9_PHYPA</name>
<accession>A0A2K1IDV9</accession>
<dbReference type="AlphaFoldDB" id="A0A2K1IDV9"/>
<dbReference type="Proteomes" id="UP000006727">
    <property type="component" value="Chromosome 25"/>
</dbReference>
<dbReference type="EnsemblPlants" id="Pp3c25_5360V3.1">
    <property type="protein sequence ID" value="PAC:32980488.CDS.1"/>
    <property type="gene ID" value="Pp3c25_5360"/>
</dbReference>
<dbReference type="PaxDb" id="3218-PP1S88_18V6.1"/>
<dbReference type="EMBL" id="ABEU02000025">
    <property type="protein sequence ID" value="PNR27465.1"/>
    <property type="molecule type" value="Genomic_DNA"/>
</dbReference>
<organism evidence="1">
    <name type="scientific">Physcomitrium patens</name>
    <name type="common">Spreading-leaved earth moss</name>
    <name type="synonym">Physcomitrella patens</name>
    <dbReference type="NCBI Taxonomy" id="3218"/>
    <lineage>
        <taxon>Eukaryota</taxon>
        <taxon>Viridiplantae</taxon>
        <taxon>Streptophyta</taxon>
        <taxon>Embryophyta</taxon>
        <taxon>Bryophyta</taxon>
        <taxon>Bryophytina</taxon>
        <taxon>Bryopsida</taxon>
        <taxon>Funariidae</taxon>
        <taxon>Funariales</taxon>
        <taxon>Funariaceae</taxon>
        <taxon>Physcomitrium</taxon>
    </lineage>
</organism>
<reference evidence="1 3" key="1">
    <citation type="journal article" date="2008" name="Science">
        <title>The Physcomitrella genome reveals evolutionary insights into the conquest of land by plants.</title>
        <authorList>
            <person name="Rensing S."/>
            <person name="Lang D."/>
            <person name="Zimmer A."/>
            <person name="Terry A."/>
            <person name="Salamov A."/>
            <person name="Shapiro H."/>
            <person name="Nishiyama T."/>
            <person name="Perroud P.-F."/>
            <person name="Lindquist E."/>
            <person name="Kamisugi Y."/>
            <person name="Tanahashi T."/>
            <person name="Sakakibara K."/>
            <person name="Fujita T."/>
            <person name="Oishi K."/>
            <person name="Shin-I T."/>
            <person name="Kuroki Y."/>
            <person name="Toyoda A."/>
            <person name="Suzuki Y."/>
            <person name="Hashimoto A."/>
            <person name="Yamaguchi K."/>
            <person name="Sugano A."/>
            <person name="Kohara Y."/>
            <person name="Fujiyama A."/>
            <person name="Anterola A."/>
            <person name="Aoki S."/>
            <person name="Ashton N."/>
            <person name="Barbazuk W.B."/>
            <person name="Barker E."/>
            <person name="Bennetzen J."/>
            <person name="Bezanilla M."/>
            <person name="Blankenship R."/>
            <person name="Cho S.H."/>
            <person name="Dutcher S."/>
            <person name="Estelle M."/>
            <person name="Fawcett J.A."/>
            <person name="Gundlach H."/>
            <person name="Hanada K."/>
            <person name="Heyl A."/>
            <person name="Hicks K.A."/>
            <person name="Hugh J."/>
            <person name="Lohr M."/>
            <person name="Mayer K."/>
            <person name="Melkozernov A."/>
            <person name="Murata T."/>
            <person name="Nelson D."/>
            <person name="Pils B."/>
            <person name="Prigge M."/>
            <person name="Reiss B."/>
            <person name="Renner T."/>
            <person name="Rombauts S."/>
            <person name="Rushton P."/>
            <person name="Sanderfoot A."/>
            <person name="Schween G."/>
            <person name="Shiu S.-H."/>
            <person name="Stueber K."/>
            <person name="Theodoulou F.L."/>
            <person name="Tu H."/>
            <person name="Van de Peer Y."/>
            <person name="Verrier P.J."/>
            <person name="Waters E."/>
            <person name="Wood A."/>
            <person name="Yang L."/>
            <person name="Cove D."/>
            <person name="Cuming A."/>
            <person name="Hasebe M."/>
            <person name="Lucas S."/>
            <person name="Mishler D.B."/>
            <person name="Reski R."/>
            <person name="Grigoriev I."/>
            <person name="Quatrano R.S."/>
            <person name="Boore J.L."/>
        </authorList>
    </citation>
    <scope>NUCLEOTIDE SEQUENCE [LARGE SCALE GENOMIC DNA]</scope>
    <source>
        <strain evidence="2 3">cv. Gransden 2004</strain>
    </source>
</reference>
<gene>
    <name evidence="1" type="ORF">PHYPA_029617</name>
</gene>
<sequence>MAPVLVVTSSRGIARIKGADYKSVRRIPINVLNVGSHRGRMLQDILCDVEDTEMTKVGWDLFTKIRCRLVIQLGSMTTNFYRYPHIAELLWTMMR</sequence>
<dbReference type="InParanoid" id="A0A2K1IDV9"/>
<keyword evidence="3" id="KW-1185">Reference proteome</keyword>